<evidence type="ECO:0000313" key="3">
    <source>
        <dbReference type="Proteomes" id="UP001165080"/>
    </source>
</evidence>
<gene>
    <name evidence="2" type="primary">PLEST006571</name>
    <name evidence="2" type="ORF">PLESTB_000220600</name>
</gene>
<proteinExistence type="predicted"/>
<reference evidence="2 3" key="1">
    <citation type="journal article" date="2023" name="Commun. Biol.">
        <title>Reorganization of the ancestral sex-determining regions during the evolution of trioecy in Pleodorina starrii.</title>
        <authorList>
            <person name="Takahashi K."/>
            <person name="Suzuki S."/>
            <person name="Kawai-Toyooka H."/>
            <person name="Yamamoto K."/>
            <person name="Hamaji T."/>
            <person name="Ootsuki R."/>
            <person name="Yamaguchi H."/>
            <person name="Kawachi M."/>
            <person name="Higashiyama T."/>
            <person name="Nozaki H."/>
        </authorList>
    </citation>
    <scope>NUCLEOTIDE SEQUENCE [LARGE SCALE GENOMIC DNA]</scope>
    <source>
        <strain evidence="2 3">NIES-4479</strain>
    </source>
</reference>
<evidence type="ECO:0000313" key="2">
    <source>
        <dbReference type="EMBL" id="GLC49451.1"/>
    </source>
</evidence>
<protein>
    <submittedName>
        <fullName evidence="2">Uncharacterized protein</fullName>
    </submittedName>
</protein>
<feature type="region of interest" description="Disordered" evidence="1">
    <location>
        <begin position="1"/>
        <end position="22"/>
    </location>
</feature>
<keyword evidence="3" id="KW-1185">Reference proteome</keyword>
<name>A0A9W6BC59_9CHLO</name>
<evidence type="ECO:0000256" key="1">
    <source>
        <dbReference type="SAM" id="MobiDB-lite"/>
    </source>
</evidence>
<organism evidence="2 3">
    <name type="scientific">Pleodorina starrii</name>
    <dbReference type="NCBI Taxonomy" id="330485"/>
    <lineage>
        <taxon>Eukaryota</taxon>
        <taxon>Viridiplantae</taxon>
        <taxon>Chlorophyta</taxon>
        <taxon>core chlorophytes</taxon>
        <taxon>Chlorophyceae</taxon>
        <taxon>CS clade</taxon>
        <taxon>Chlamydomonadales</taxon>
        <taxon>Volvocaceae</taxon>
        <taxon>Pleodorina</taxon>
    </lineage>
</organism>
<sequence length="104" mass="11193">MQLEALEAQQRGEIYPAGTTKEGEAWELGEAEIALASAEPDHENASMQVLYESDGEEDDLPIAEVLRRALERGKEQAAAPQKAAAALQELAQEMLGAELGEEAD</sequence>
<dbReference type="EMBL" id="BRXU01000002">
    <property type="protein sequence ID" value="GLC49451.1"/>
    <property type="molecule type" value="Genomic_DNA"/>
</dbReference>
<comment type="caution">
    <text evidence="2">The sequence shown here is derived from an EMBL/GenBank/DDBJ whole genome shotgun (WGS) entry which is preliminary data.</text>
</comment>
<dbReference type="Proteomes" id="UP001165080">
    <property type="component" value="Unassembled WGS sequence"/>
</dbReference>
<dbReference type="AlphaFoldDB" id="A0A9W6BC59"/>
<accession>A0A9W6BC59</accession>